<organism evidence="1 2">
    <name type="scientific">Gaopeijia maritima</name>
    <dbReference type="NCBI Taxonomy" id="3119007"/>
    <lineage>
        <taxon>Bacteria</taxon>
        <taxon>Pseudomonadati</taxon>
        <taxon>Gemmatimonadota</taxon>
        <taxon>Longimicrobiia</taxon>
        <taxon>Gaopeijiales</taxon>
        <taxon>Gaopeijiaceae</taxon>
        <taxon>Gaopeijia</taxon>
    </lineage>
</organism>
<dbReference type="RefSeq" id="WP_405274482.1">
    <property type="nucleotide sequence ID" value="NZ_CP144380.1"/>
</dbReference>
<accession>A0ABU9EDR0</accession>
<evidence type="ECO:0000313" key="1">
    <source>
        <dbReference type="EMBL" id="MEK9502252.1"/>
    </source>
</evidence>
<gene>
    <name evidence="1" type="ORF">WI372_14760</name>
</gene>
<protein>
    <recommendedName>
        <fullName evidence="3">HIRAN domain-containing protein</fullName>
    </recommendedName>
</protein>
<dbReference type="EMBL" id="JBBHLI010000010">
    <property type="protein sequence ID" value="MEK9502252.1"/>
    <property type="molecule type" value="Genomic_DNA"/>
</dbReference>
<evidence type="ECO:0008006" key="3">
    <source>
        <dbReference type="Google" id="ProtNLM"/>
    </source>
</evidence>
<sequence>MHGTVFGERSRHLDALKRGDPVVVLPDPPGEPEPGVWVHLPTGEPVGHLPPEIARWLWPWLARGGTAVGRALAVHGSEVPSWRRLVVEVDCRTGTG</sequence>
<dbReference type="Proteomes" id="UP001484239">
    <property type="component" value="Unassembled WGS sequence"/>
</dbReference>
<proteinExistence type="predicted"/>
<comment type="caution">
    <text evidence="1">The sequence shown here is derived from an EMBL/GenBank/DDBJ whole genome shotgun (WGS) entry which is preliminary data.</text>
</comment>
<evidence type="ECO:0000313" key="2">
    <source>
        <dbReference type="Proteomes" id="UP001484239"/>
    </source>
</evidence>
<keyword evidence="2" id="KW-1185">Reference proteome</keyword>
<name>A0ABU9EDR0_9BACT</name>
<reference evidence="1 2" key="1">
    <citation type="submission" date="2024-02" db="EMBL/GenBank/DDBJ databases">
        <title>A novel Gemmatimonadota bacterium.</title>
        <authorList>
            <person name="Du Z.-J."/>
            <person name="Ye Y.-Q."/>
        </authorList>
    </citation>
    <scope>NUCLEOTIDE SEQUENCE [LARGE SCALE GENOMIC DNA]</scope>
    <source>
        <strain evidence="1 2">DH-20</strain>
    </source>
</reference>